<dbReference type="PANTHER" id="PTHR44757:SF2">
    <property type="entry name" value="BIOFILM ARCHITECTURE MAINTENANCE PROTEIN MBAA"/>
    <property type="match status" value="1"/>
</dbReference>
<dbReference type="InterPro" id="IPR000160">
    <property type="entry name" value="GGDEF_dom"/>
</dbReference>
<proteinExistence type="predicted"/>
<sequence length="337" mass="35719">MRRTRATQLLVGLGVLAIGVIGLVSAPSEEYSGWRGLVVVAVSISALPVAARWFVGRWPSPRWLIAFIVYSDVSITVCLLLKDTDMTAIGGTVLFAVVTSLAVVAVPLLPCVLHMMYGAVVLGIVALMTVHSDTASGWVVAAHSLTMLLMFSAPLILMVYVSELRSRARESLVDSLTGLHNRRGLFAAVTAIAVTTPKVEPIVLSAVVIDVDGMKGVNDTFGHHTGDAVLVDLAQHLRALAVNHWVVARLGGDEFACVSIGRPADIAARSDELVSNLACARMISGLTVSVGAATVGISIGDDEEQSARDALRVADAEMYRVKNSRKQIRGHSGTAYL</sequence>
<dbReference type="Gene3D" id="3.30.70.270">
    <property type="match status" value="1"/>
</dbReference>
<keyword evidence="3" id="KW-0548">Nucleotidyltransferase</keyword>
<dbReference type="SUPFAM" id="SSF55073">
    <property type="entry name" value="Nucleotide cyclase"/>
    <property type="match status" value="1"/>
</dbReference>
<dbReference type="EC" id="2.7.7.65" evidence="3"/>
<feature type="transmembrane region" description="Helical" evidence="1">
    <location>
        <begin position="7"/>
        <end position="26"/>
    </location>
</feature>
<keyword evidence="1" id="KW-0472">Membrane</keyword>
<dbReference type="PANTHER" id="PTHR44757">
    <property type="entry name" value="DIGUANYLATE CYCLASE DGCP"/>
    <property type="match status" value="1"/>
</dbReference>
<keyword evidence="1" id="KW-0812">Transmembrane</keyword>
<reference evidence="3 4" key="1">
    <citation type="submission" date="2024-03" db="EMBL/GenBank/DDBJ databases">
        <title>Natural products discovery in diverse microorganisms through a two-stage MS feature dereplication strategy.</title>
        <authorList>
            <person name="Zhang R."/>
        </authorList>
    </citation>
    <scope>NUCLEOTIDE SEQUENCE [LARGE SCALE GENOMIC DNA]</scope>
    <source>
        <strain evidence="3 4">18930</strain>
    </source>
</reference>
<gene>
    <name evidence="3" type="ORF">WDS16_09295</name>
</gene>
<keyword evidence="1" id="KW-1133">Transmembrane helix</keyword>
<dbReference type="PROSITE" id="PS50887">
    <property type="entry name" value="GGDEF"/>
    <property type="match status" value="1"/>
</dbReference>
<feature type="transmembrane region" description="Helical" evidence="1">
    <location>
        <begin position="63"/>
        <end position="82"/>
    </location>
</feature>
<evidence type="ECO:0000259" key="2">
    <source>
        <dbReference type="PROSITE" id="PS50887"/>
    </source>
</evidence>
<feature type="transmembrane region" description="Helical" evidence="1">
    <location>
        <begin position="88"/>
        <end position="109"/>
    </location>
</feature>
<dbReference type="Pfam" id="PF00990">
    <property type="entry name" value="GGDEF"/>
    <property type="match status" value="1"/>
</dbReference>
<dbReference type="CDD" id="cd01949">
    <property type="entry name" value="GGDEF"/>
    <property type="match status" value="1"/>
</dbReference>
<dbReference type="RefSeq" id="WP_338892209.1">
    <property type="nucleotide sequence ID" value="NZ_CP147846.1"/>
</dbReference>
<evidence type="ECO:0000313" key="3">
    <source>
        <dbReference type="EMBL" id="WXG70663.1"/>
    </source>
</evidence>
<dbReference type="NCBIfam" id="TIGR00254">
    <property type="entry name" value="GGDEF"/>
    <property type="match status" value="1"/>
</dbReference>
<feature type="domain" description="GGDEF" evidence="2">
    <location>
        <begin position="202"/>
        <end position="337"/>
    </location>
</feature>
<organism evidence="3 4">
    <name type="scientific">Rhodococcus sovatensis</name>
    <dbReference type="NCBI Taxonomy" id="1805840"/>
    <lineage>
        <taxon>Bacteria</taxon>
        <taxon>Bacillati</taxon>
        <taxon>Actinomycetota</taxon>
        <taxon>Actinomycetes</taxon>
        <taxon>Mycobacteriales</taxon>
        <taxon>Nocardiaceae</taxon>
        <taxon>Rhodococcus</taxon>
    </lineage>
</organism>
<feature type="transmembrane region" description="Helical" evidence="1">
    <location>
        <begin position="116"/>
        <end position="132"/>
    </location>
</feature>
<accession>A0ABZ2PS00</accession>
<keyword evidence="3" id="KW-0808">Transferase</keyword>
<evidence type="ECO:0000313" key="4">
    <source>
        <dbReference type="Proteomes" id="UP001432000"/>
    </source>
</evidence>
<keyword evidence="4" id="KW-1185">Reference proteome</keyword>
<dbReference type="InterPro" id="IPR043128">
    <property type="entry name" value="Rev_trsase/Diguanyl_cyclase"/>
</dbReference>
<dbReference type="GO" id="GO:0052621">
    <property type="term" value="F:diguanylate cyclase activity"/>
    <property type="evidence" value="ECO:0007669"/>
    <property type="project" value="UniProtKB-EC"/>
</dbReference>
<evidence type="ECO:0000256" key="1">
    <source>
        <dbReference type="SAM" id="Phobius"/>
    </source>
</evidence>
<name>A0ABZ2PS00_9NOCA</name>
<dbReference type="SMART" id="SM00267">
    <property type="entry name" value="GGDEF"/>
    <property type="match status" value="1"/>
</dbReference>
<dbReference type="EMBL" id="CP147846">
    <property type="protein sequence ID" value="WXG70663.1"/>
    <property type="molecule type" value="Genomic_DNA"/>
</dbReference>
<dbReference type="InterPro" id="IPR029787">
    <property type="entry name" value="Nucleotide_cyclase"/>
</dbReference>
<dbReference type="InterPro" id="IPR052155">
    <property type="entry name" value="Biofilm_reg_signaling"/>
</dbReference>
<feature type="transmembrane region" description="Helical" evidence="1">
    <location>
        <begin position="32"/>
        <end position="51"/>
    </location>
</feature>
<protein>
    <submittedName>
        <fullName evidence="3">GGDEF domain-containing protein</fullName>
        <ecNumber evidence="3">2.7.7.65</ecNumber>
    </submittedName>
</protein>
<dbReference type="Proteomes" id="UP001432000">
    <property type="component" value="Chromosome"/>
</dbReference>
<feature type="transmembrane region" description="Helical" evidence="1">
    <location>
        <begin position="138"/>
        <end position="161"/>
    </location>
</feature>